<evidence type="ECO:0000256" key="1">
    <source>
        <dbReference type="SAM" id="Phobius"/>
    </source>
</evidence>
<dbReference type="AlphaFoldDB" id="A0A382I291"/>
<organism evidence="2">
    <name type="scientific">marine metagenome</name>
    <dbReference type="NCBI Taxonomy" id="408172"/>
    <lineage>
        <taxon>unclassified sequences</taxon>
        <taxon>metagenomes</taxon>
        <taxon>ecological metagenomes</taxon>
    </lineage>
</organism>
<sequence length="263" mass="30063">MLLICLPATYLGAMLDTAFNSVYFSGFGFRFTLFVADLCLLLVLLGQFGKYWKQIITYYWLSPLVLYIVYWHGQIDLIPVVLLFYSIGCLKKGDYRIGGIILALSVTSKYSMLIGVPIIFIYLWLNQNIKGGFWETFSAFSGASSLIIVPFLISPGFLEMVVFNSEINRLYLLSINLGDNLKIYLLPTIYLLFLYYAWRMLRMNYELLLATLTVGFSIIIFLTPPPPGWLLWLVSLFALHQSKNSGGANYLIALFSIFFISYH</sequence>
<keyword evidence="1" id="KW-1133">Transmembrane helix</keyword>
<feature type="transmembrane region" description="Helical" evidence="1">
    <location>
        <begin position="205"/>
        <end position="224"/>
    </location>
</feature>
<proteinExistence type="predicted"/>
<feature type="transmembrane region" description="Helical" evidence="1">
    <location>
        <begin position="58"/>
        <end position="85"/>
    </location>
</feature>
<accession>A0A382I291</accession>
<keyword evidence="1" id="KW-0472">Membrane</keyword>
<feature type="transmembrane region" description="Helical" evidence="1">
    <location>
        <begin position="27"/>
        <end position="46"/>
    </location>
</feature>
<feature type="transmembrane region" description="Helical" evidence="1">
    <location>
        <begin position="244"/>
        <end position="262"/>
    </location>
</feature>
<feature type="transmembrane region" description="Helical" evidence="1">
    <location>
        <begin position="137"/>
        <end position="161"/>
    </location>
</feature>
<keyword evidence="1" id="KW-0812">Transmembrane</keyword>
<name>A0A382I291_9ZZZZ</name>
<feature type="transmembrane region" description="Helical" evidence="1">
    <location>
        <begin position="181"/>
        <end position="198"/>
    </location>
</feature>
<protein>
    <recommendedName>
        <fullName evidence="3">Glycosyltransferase RgtA/B/C/D-like domain-containing protein</fullName>
    </recommendedName>
</protein>
<evidence type="ECO:0008006" key="3">
    <source>
        <dbReference type="Google" id="ProtNLM"/>
    </source>
</evidence>
<reference evidence="2" key="1">
    <citation type="submission" date="2018-05" db="EMBL/GenBank/DDBJ databases">
        <authorList>
            <person name="Lanie J.A."/>
            <person name="Ng W.-L."/>
            <person name="Kazmierczak K.M."/>
            <person name="Andrzejewski T.M."/>
            <person name="Davidsen T.M."/>
            <person name="Wayne K.J."/>
            <person name="Tettelin H."/>
            <person name="Glass J.I."/>
            <person name="Rusch D."/>
            <person name="Podicherti R."/>
            <person name="Tsui H.-C.T."/>
            <person name="Winkler M.E."/>
        </authorList>
    </citation>
    <scope>NUCLEOTIDE SEQUENCE</scope>
</reference>
<feature type="non-terminal residue" evidence="2">
    <location>
        <position position="263"/>
    </location>
</feature>
<gene>
    <name evidence="2" type="ORF">METZ01_LOCUS246522</name>
</gene>
<dbReference type="EMBL" id="UINC01064727">
    <property type="protein sequence ID" value="SVB93668.1"/>
    <property type="molecule type" value="Genomic_DNA"/>
</dbReference>
<evidence type="ECO:0000313" key="2">
    <source>
        <dbReference type="EMBL" id="SVB93668.1"/>
    </source>
</evidence>
<feature type="transmembrane region" description="Helical" evidence="1">
    <location>
        <begin position="97"/>
        <end position="125"/>
    </location>
</feature>